<name>A0A520S3B2_9GAMM</name>
<organism evidence="1 2">
    <name type="scientific">OM182 bacterium</name>
    <dbReference type="NCBI Taxonomy" id="2510334"/>
    <lineage>
        <taxon>Bacteria</taxon>
        <taxon>Pseudomonadati</taxon>
        <taxon>Pseudomonadota</taxon>
        <taxon>Gammaproteobacteria</taxon>
        <taxon>OMG group</taxon>
        <taxon>OM182 clade</taxon>
    </lineage>
</organism>
<dbReference type="InterPro" id="IPR000801">
    <property type="entry name" value="Esterase-like"/>
</dbReference>
<dbReference type="InterPro" id="IPR029058">
    <property type="entry name" value="AB_hydrolase_fold"/>
</dbReference>
<dbReference type="PANTHER" id="PTHR48098">
    <property type="entry name" value="ENTEROCHELIN ESTERASE-RELATED"/>
    <property type="match status" value="1"/>
</dbReference>
<dbReference type="GO" id="GO:0016747">
    <property type="term" value="F:acyltransferase activity, transferring groups other than amino-acyl groups"/>
    <property type="evidence" value="ECO:0007669"/>
    <property type="project" value="TreeGrafter"/>
</dbReference>
<dbReference type="InterPro" id="IPR050583">
    <property type="entry name" value="Mycobacterial_A85_antigen"/>
</dbReference>
<comment type="caution">
    <text evidence="1">The sequence shown here is derived from an EMBL/GenBank/DDBJ whole genome shotgun (WGS) entry which is preliminary data.</text>
</comment>
<evidence type="ECO:0000313" key="2">
    <source>
        <dbReference type="Proteomes" id="UP000316199"/>
    </source>
</evidence>
<dbReference type="Pfam" id="PF00756">
    <property type="entry name" value="Esterase"/>
    <property type="match status" value="1"/>
</dbReference>
<dbReference type="SUPFAM" id="SSF53474">
    <property type="entry name" value="alpha/beta-Hydrolases"/>
    <property type="match status" value="1"/>
</dbReference>
<accession>A0A520S3B2</accession>
<dbReference type="Gene3D" id="3.40.50.1820">
    <property type="entry name" value="alpha/beta hydrolase"/>
    <property type="match status" value="1"/>
</dbReference>
<dbReference type="Proteomes" id="UP000316199">
    <property type="component" value="Unassembled WGS sequence"/>
</dbReference>
<sequence length="293" mass="33353">MNQTQKNNGPSAIWVNEPNEGQLPEGTTHCAFHSSAQNQDVGYCIYLPPDYEINTHQYYPVIYNLHGAGDNELHGFDDVRVLDHGIRIGRWPPMILVLANGGMRTFYKNSYDGKFMSETVIIDELIPHIDQTYRTIADNNGRCIEGHSMGGRGATRLSMKFPWLFCSVFNLAGNVPRTLDGYDPSSPDTFPNNYLGPSKKNFIENDAYELLKTNVEQIRGKLRIQIWCGSQDLSHLMTIRDFHQALLEANVDHTFLEIEGLGHKKKPIMDKYRDIWFDYHVDSLTQAGGIIEK</sequence>
<dbReference type="AlphaFoldDB" id="A0A520S3B2"/>
<reference evidence="1 2" key="1">
    <citation type="submission" date="2019-02" db="EMBL/GenBank/DDBJ databases">
        <title>Prokaryotic population dynamics and viral predation in marine succession experiment using metagenomics: the confinement effect.</title>
        <authorList>
            <person name="Haro-Moreno J.M."/>
            <person name="Rodriguez-Valera F."/>
            <person name="Lopez-Perez M."/>
        </authorList>
    </citation>
    <scope>NUCLEOTIDE SEQUENCE [LARGE SCALE GENOMIC DNA]</scope>
    <source>
        <strain evidence="1">MED-G157</strain>
    </source>
</reference>
<gene>
    <name evidence="1" type="ORF">EVA68_02665</name>
</gene>
<protein>
    <recommendedName>
        <fullName evidence="3">Esterase family protein</fullName>
    </recommendedName>
</protein>
<dbReference type="EMBL" id="SHAG01000006">
    <property type="protein sequence ID" value="RZO76941.1"/>
    <property type="molecule type" value="Genomic_DNA"/>
</dbReference>
<evidence type="ECO:0000313" key="1">
    <source>
        <dbReference type="EMBL" id="RZO76941.1"/>
    </source>
</evidence>
<evidence type="ECO:0008006" key="3">
    <source>
        <dbReference type="Google" id="ProtNLM"/>
    </source>
</evidence>
<dbReference type="PANTHER" id="PTHR48098:SF1">
    <property type="entry name" value="DIACYLGLYCEROL ACYLTRANSFERASE_MYCOLYLTRANSFERASE AG85A"/>
    <property type="match status" value="1"/>
</dbReference>
<proteinExistence type="predicted"/>